<evidence type="ECO:0000313" key="4">
    <source>
        <dbReference type="EMBL" id="CCA71638.1"/>
    </source>
</evidence>
<feature type="compositionally biased region" description="Low complexity" evidence="2">
    <location>
        <begin position="64"/>
        <end position="82"/>
    </location>
</feature>
<feature type="domain" description="C2H2-type" evidence="3">
    <location>
        <begin position="306"/>
        <end position="333"/>
    </location>
</feature>
<gene>
    <name evidence="4" type="ORF">PIIN_05574</name>
</gene>
<protein>
    <recommendedName>
        <fullName evidence="3">C2H2-type domain-containing protein</fullName>
    </recommendedName>
</protein>
<keyword evidence="1" id="KW-0863">Zinc-finger</keyword>
<keyword evidence="5" id="KW-1185">Reference proteome</keyword>
<name>G4TJZ1_SERID</name>
<dbReference type="InParanoid" id="G4TJZ1"/>
<dbReference type="Proteomes" id="UP000007148">
    <property type="component" value="Unassembled WGS sequence"/>
</dbReference>
<accession>G4TJZ1</accession>
<dbReference type="HOGENOM" id="CLU_834495_0_0_1"/>
<evidence type="ECO:0000313" key="5">
    <source>
        <dbReference type="Proteomes" id="UP000007148"/>
    </source>
</evidence>
<sequence>MSRQFAGLNVNLTPDLQTGHNLRSDSRPNTHIHSQNNSEDLRGLANQGVLRGGVTYDTPANLLDSPGGIDSSSPDPSSSVGSFARDDSPPVKDVIDNVIAKFRESGYLSPAEEKTIANFIRLFYTLYFYPFGHRTEERNVNGFLEKLTTQFGPGNPLASPFSDHDIDELKTAFTRLEKGGKLSWDLRASFILKLSPHQLGLLHLLIWKLTRLDPCNRNFVLVQSGKSWMRRLVSLVFIEKYWIANGVFPLSAINNVQSDRVNAKPDGVICHKCHNSQDPAVRNKSTFDTRQRAAAHVNSLHVRERFRCGRCSRSFSRMDDRTRHWTKKGHHPN</sequence>
<dbReference type="PROSITE" id="PS00028">
    <property type="entry name" value="ZINC_FINGER_C2H2_1"/>
    <property type="match status" value="1"/>
</dbReference>
<comment type="caution">
    <text evidence="4">The sequence shown here is derived from an EMBL/GenBank/DDBJ whole genome shotgun (WGS) entry which is preliminary data.</text>
</comment>
<dbReference type="EMBL" id="CAFZ01000128">
    <property type="protein sequence ID" value="CCA71638.1"/>
    <property type="molecule type" value="Genomic_DNA"/>
</dbReference>
<dbReference type="AlphaFoldDB" id="G4TJZ1"/>
<reference evidence="4 5" key="1">
    <citation type="journal article" date="2011" name="PLoS Pathog.">
        <title>Endophytic Life Strategies Decoded by Genome and Transcriptome Analyses of the Mutualistic Root Symbiont Piriformospora indica.</title>
        <authorList>
            <person name="Zuccaro A."/>
            <person name="Lahrmann U."/>
            <person name="Guldener U."/>
            <person name="Langen G."/>
            <person name="Pfiffi S."/>
            <person name="Biedenkopf D."/>
            <person name="Wong P."/>
            <person name="Samans B."/>
            <person name="Grimm C."/>
            <person name="Basiewicz M."/>
            <person name="Murat C."/>
            <person name="Martin F."/>
            <person name="Kogel K.H."/>
        </authorList>
    </citation>
    <scope>NUCLEOTIDE SEQUENCE [LARGE SCALE GENOMIC DNA]</scope>
    <source>
        <strain evidence="4 5">DSM 11827</strain>
    </source>
</reference>
<dbReference type="PROSITE" id="PS50157">
    <property type="entry name" value="ZINC_FINGER_C2H2_2"/>
    <property type="match status" value="1"/>
</dbReference>
<feature type="compositionally biased region" description="Polar residues" evidence="2">
    <location>
        <begin position="10"/>
        <end position="21"/>
    </location>
</feature>
<evidence type="ECO:0000259" key="3">
    <source>
        <dbReference type="PROSITE" id="PS50157"/>
    </source>
</evidence>
<dbReference type="GO" id="GO:0008270">
    <property type="term" value="F:zinc ion binding"/>
    <property type="evidence" value="ECO:0007669"/>
    <property type="project" value="UniProtKB-KW"/>
</dbReference>
<organism evidence="4 5">
    <name type="scientific">Serendipita indica (strain DSM 11827)</name>
    <name type="common">Root endophyte fungus</name>
    <name type="synonym">Piriformospora indica</name>
    <dbReference type="NCBI Taxonomy" id="1109443"/>
    <lineage>
        <taxon>Eukaryota</taxon>
        <taxon>Fungi</taxon>
        <taxon>Dikarya</taxon>
        <taxon>Basidiomycota</taxon>
        <taxon>Agaricomycotina</taxon>
        <taxon>Agaricomycetes</taxon>
        <taxon>Sebacinales</taxon>
        <taxon>Serendipitaceae</taxon>
        <taxon>Serendipita</taxon>
    </lineage>
</organism>
<dbReference type="InterPro" id="IPR013087">
    <property type="entry name" value="Znf_C2H2_type"/>
</dbReference>
<proteinExistence type="predicted"/>
<keyword evidence="1" id="KW-0862">Zinc</keyword>
<evidence type="ECO:0000256" key="2">
    <source>
        <dbReference type="SAM" id="MobiDB-lite"/>
    </source>
</evidence>
<feature type="region of interest" description="Disordered" evidence="2">
    <location>
        <begin position="1"/>
        <end position="42"/>
    </location>
</feature>
<keyword evidence="1" id="KW-0479">Metal-binding</keyword>
<feature type="region of interest" description="Disordered" evidence="2">
    <location>
        <begin position="56"/>
        <end position="88"/>
    </location>
</feature>
<feature type="compositionally biased region" description="Polar residues" evidence="2">
    <location>
        <begin position="29"/>
        <end position="38"/>
    </location>
</feature>
<evidence type="ECO:0000256" key="1">
    <source>
        <dbReference type="PROSITE-ProRule" id="PRU00042"/>
    </source>
</evidence>